<dbReference type="Proteomes" id="UP001205105">
    <property type="component" value="Unassembled WGS sequence"/>
</dbReference>
<sequence>MARATLALLLVLAALLAPLALAATGIHPPRWTLLGSRRALAEAQPSADPQPAADEDAPALFSLTMAERLELVDLSEHTELLSAPRSAGTGAGTGAALRLDVDAALAAGYSQRSVMFLAEWYEQQAATPTAAATPATDPMVPRSLPSVAVRAVLKAVAKNWSKIVGVVERVIGRAAAAKYFNLAKFQGALEAALAASDAIDAALTTAVSFLLPSFLQWAVTPLVWALRTFVIPL</sequence>
<dbReference type="AlphaFoldDB" id="A0AAD5DM73"/>
<evidence type="ECO:0000313" key="3">
    <source>
        <dbReference type="Proteomes" id="UP001205105"/>
    </source>
</evidence>
<dbReference type="EMBL" id="JADXDR010000113">
    <property type="protein sequence ID" value="KAI7838918.1"/>
    <property type="molecule type" value="Genomic_DNA"/>
</dbReference>
<reference evidence="2" key="1">
    <citation type="submission" date="2020-11" db="EMBL/GenBank/DDBJ databases">
        <title>Chlorella ohadii genome sequencing and assembly.</title>
        <authorList>
            <person name="Murik O."/>
            <person name="Treves H."/>
            <person name="Kedem I."/>
            <person name="Shotland Y."/>
            <person name="Kaplan A."/>
        </authorList>
    </citation>
    <scope>NUCLEOTIDE SEQUENCE</scope>
    <source>
        <strain evidence="2">1</strain>
    </source>
</reference>
<keyword evidence="1" id="KW-0732">Signal</keyword>
<keyword evidence="3" id="KW-1185">Reference proteome</keyword>
<organism evidence="2 3">
    <name type="scientific">Chlorella ohadii</name>
    <dbReference type="NCBI Taxonomy" id="2649997"/>
    <lineage>
        <taxon>Eukaryota</taxon>
        <taxon>Viridiplantae</taxon>
        <taxon>Chlorophyta</taxon>
        <taxon>core chlorophytes</taxon>
        <taxon>Trebouxiophyceae</taxon>
        <taxon>Chlorellales</taxon>
        <taxon>Chlorellaceae</taxon>
        <taxon>Chlorella clade</taxon>
        <taxon>Chlorella</taxon>
    </lineage>
</organism>
<feature type="signal peptide" evidence="1">
    <location>
        <begin position="1"/>
        <end position="22"/>
    </location>
</feature>
<comment type="caution">
    <text evidence="2">The sequence shown here is derived from an EMBL/GenBank/DDBJ whole genome shotgun (WGS) entry which is preliminary data.</text>
</comment>
<name>A0AAD5DM73_9CHLO</name>
<feature type="chain" id="PRO_5042064850" evidence="1">
    <location>
        <begin position="23"/>
        <end position="233"/>
    </location>
</feature>
<evidence type="ECO:0000256" key="1">
    <source>
        <dbReference type="SAM" id="SignalP"/>
    </source>
</evidence>
<evidence type="ECO:0000313" key="2">
    <source>
        <dbReference type="EMBL" id="KAI7838918.1"/>
    </source>
</evidence>
<accession>A0AAD5DM73</accession>
<protein>
    <submittedName>
        <fullName evidence="2">Uncharacterized protein</fullName>
    </submittedName>
</protein>
<proteinExistence type="predicted"/>
<gene>
    <name evidence="2" type="ORF">COHA_007324</name>
</gene>